<evidence type="ECO:0000313" key="4">
    <source>
        <dbReference type="Proteomes" id="UP000462014"/>
    </source>
</evidence>
<dbReference type="AlphaFoldDB" id="A0A7K1SUG3"/>
<keyword evidence="2" id="KW-0732">Signal</keyword>
<organism evidence="3 4">
    <name type="scientific">Mucilaginibacter arboris</name>
    <dbReference type="NCBI Taxonomy" id="2682090"/>
    <lineage>
        <taxon>Bacteria</taxon>
        <taxon>Pseudomonadati</taxon>
        <taxon>Bacteroidota</taxon>
        <taxon>Sphingobacteriia</taxon>
        <taxon>Sphingobacteriales</taxon>
        <taxon>Sphingobacteriaceae</taxon>
        <taxon>Mucilaginibacter</taxon>
    </lineage>
</organism>
<feature type="compositionally biased region" description="Polar residues" evidence="1">
    <location>
        <begin position="89"/>
        <end position="98"/>
    </location>
</feature>
<name>A0A7K1SUG3_9SPHI</name>
<feature type="compositionally biased region" description="Polar residues" evidence="1">
    <location>
        <begin position="60"/>
        <end position="81"/>
    </location>
</feature>
<keyword evidence="4" id="KW-1185">Reference proteome</keyword>
<dbReference type="RefSeq" id="WP_157564766.1">
    <property type="nucleotide sequence ID" value="NZ_WPIK01000004.1"/>
</dbReference>
<evidence type="ECO:0000313" key="3">
    <source>
        <dbReference type="EMBL" id="MVN20878.1"/>
    </source>
</evidence>
<reference evidence="3 4" key="1">
    <citation type="submission" date="2019-12" db="EMBL/GenBank/DDBJ databases">
        <title>Mucilaginibacter sp. HMF7410 genome sequencing and assembly.</title>
        <authorList>
            <person name="Kang H."/>
            <person name="Cha I."/>
            <person name="Kim H."/>
            <person name="Joh K."/>
        </authorList>
    </citation>
    <scope>NUCLEOTIDE SEQUENCE [LARGE SCALE GENOMIC DNA]</scope>
    <source>
        <strain evidence="3 4">HMF7410</strain>
    </source>
</reference>
<dbReference type="Proteomes" id="UP000462014">
    <property type="component" value="Unassembled WGS sequence"/>
</dbReference>
<comment type="caution">
    <text evidence="3">The sequence shown here is derived from an EMBL/GenBank/DDBJ whole genome shotgun (WGS) entry which is preliminary data.</text>
</comment>
<feature type="compositionally biased region" description="Polar residues" evidence="1">
    <location>
        <begin position="24"/>
        <end position="49"/>
    </location>
</feature>
<evidence type="ECO:0000256" key="1">
    <source>
        <dbReference type="SAM" id="MobiDB-lite"/>
    </source>
</evidence>
<protein>
    <submittedName>
        <fullName evidence="3">Uncharacterized protein</fullName>
    </submittedName>
</protein>
<evidence type="ECO:0000256" key="2">
    <source>
        <dbReference type="SAM" id="SignalP"/>
    </source>
</evidence>
<proteinExistence type="predicted"/>
<feature type="signal peptide" evidence="2">
    <location>
        <begin position="1"/>
        <end position="23"/>
    </location>
</feature>
<accession>A0A7K1SUG3</accession>
<gene>
    <name evidence="3" type="ORF">GO621_04935</name>
</gene>
<feature type="chain" id="PRO_5029875785" evidence="2">
    <location>
        <begin position="24"/>
        <end position="98"/>
    </location>
</feature>
<sequence length="98" mass="10228">MIIKKITLAFVGLLMVCAFQACSGSHSKSGMDTETDQSVSNNAGGSDTSHTTDNRRSEANGVNPQPQSATKSANGSTTAQGQMGADSVYQKNTQKSQK</sequence>
<feature type="region of interest" description="Disordered" evidence="1">
    <location>
        <begin position="24"/>
        <end position="98"/>
    </location>
</feature>
<dbReference type="EMBL" id="WPIK01000004">
    <property type="protein sequence ID" value="MVN20878.1"/>
    <property type="molecule type" value="Genomic_DNA"/>
</dbReference>
<dbReference type="PROSITE" id="PS51257">
    <property type="entry name" value="PROKAR_LIPOPROTEIN"/>
    <property type="match status" value="1"/>
</dbReference>